<name>A0AC61SAE9_9EURY</name>
<comment type="caution">
    <text evidence="1">The sequence shown here is derived from an EMBL/GenBank/DDBJ whole genome shotgun (WGS) entry which is preliminary data.</text>
</comment>
<accession>A0AC61SAE9</accession>
<proteinExistence type="predicted"/>
<evidence type="ECO:0000313" key="2">
    <source>
        <dbReference type="Proteomes" id="UP000315423"/>
    </source>
</evidence>
<evidence type="ECO:0000313" key="1">
    <source>
        <dbReference type="EMBL" id="TKY91560.1"/>
    </source>
</evidence>
<organism evidence="1 2">
    <name type="scientific">Candidatus Methanomarinus sp</name>
    <dbReference type="NCBI Taxonomy" id="3386244"/>
    <lineage>
        <taxon>Archaea</taxon>
        <taxon>Methanobacteriati</taxon>
        <taxon>Methanobacteriota</taxon>
        <taxon>Stenosarchaea group</taxon>
        <taxon>Methanomicrobia</taxon>
        <taxon>Methanosarcinales</taxon>
        <taxon>ANME-2 cluster</taxon>
        <taxon>Candidatus Methanocomedenaceae</taxon>
        <taxon>Candidatus Methanomarinus</taxon>
    </lineage>
</organism>
<sequence length="636" mass="69882">MTEKKINKTKNFFSIFSMISILILLLTISSVSADDEKIGIVVIAHGSPSEAWCDPIREAVAETELPYQIELGFLEFVPNETVNIAVDRLDDAGVTKIIAVPLFISSYGGHIQEIEYVLGLRDTLPLANEITMIEGVTMKRSITPGNNCYVVSYTVANTSGIMHTQSEEEEEEELIPVDTNARIILTSAMDDHWLIADIVADRTANLVVDPSNETLVLVAYGTQEEENIDGWVNCTSSLANQAKLKLKQWNNPLIVLDGTEISFIHHNDTLHPQYNLTTTVENANGPIVVPLMVSEGYFTGKKIPGLLENLTYAYDKKALTPHPNVAKWIEMSASQEFTDLTVGIYDNNELLDISIYDVEKAHGDICLCVAIAFKATQTAFSEWDGTPVREDIEIITRHPSDGHTETFEYILNSIDNVTVDLPMGTDIVNLSLDNYNYQFIDKSSGDKVVVSVKENIFPDGFSDLRIKCKQKTATPDEKSAFKLMKNELKDKCLYQPADEVFDVEYNGGSNITPPDSGSEIELTVEIIPAISMTVPTTSVDFGKVGAGMTSDNQIITIINTGPGSANFSAMLQEDDGGFYSKSLKLNGQDISDFCVIVPADVSDFVYEYNVVANLVVPDGSGGIYGGTIFFIAENES</sequence>
<dbReference type="Proteomes" id="UP000315423">
    <property type="component" value="Unassembled WGS sequence"/>
</dbReference>
<dbReference type="EMBL" id="QYBA01000173">
    <property type="protein sequence ID" value="TKY91560.1"/>
    <property type="molecule type" value="Genomic_DNA"/>
</dbReference>
<gene>
    <name evidence="1" type="ORF">C5S46_05200</name>
</gene>
<protein>
    <submittedName>
        <fullName evidence="1">Uncharacterized protein</fullName>
    </submittedName>
</protein>
<reference evidence="1" key="1">
    <citation type="submission" date="2018-09" db="EMBL/GenBank/DDBJ databases">
        <title>A genomic encyclopedia of anaerobic methanotrophic archaea.</title>
        <authorList>
            <person name="Skennerton C.T."/>
            <person name="Chadwick G.L."/>
            <person name="Laso-Perez R."/>
            <person name="Leu A.O."/>
            <person name="Speth D.R."/>
            <person name="Yu H."/>
            <person name="Morgan-Lang C."/>
            <person name="Hatzenpichler R."/>
            <person name="Goudeau D."/>
            <person name="Malmstrom R."/>
            <person name="Woyke T."/>
            <person name="Hallam S."/>
            <person name="Tyson G.W."/>
            <person name="Wegener G."/>
            <person name="Boetius A."/>
            <person name="Orphan V.J."/>
        </authorList>
    </citation>
    <scope>NUCLEOTIDE SEQUENCE</scope>
    <source>
        <strain evidence="1">CONS3730D10UFb2</strain>
    </source>
</reference>